<feature type="domain" description="EF-hand" evidence="17">
    <location>
        <begin position="526"/>
        <end position="561"/>
    </location>
</feature>
<dbReference type="PROSITE" id="PS50222">
    <property type="entry name" value="EF_HAND_2"/>
    <property type="match status" value="2"/>
</dbReference>
<feature type="binding site" evidence="12 14">
    <location>
        <position position="660"/>
    </location>
    <ligand>
        <name>ATP</name>
        <dbReference type="ChEBI" id="CHEBI:30616"/>
    </ligand>
</feature>
<keyword evidence="4" id="KW-0808">Transferase</keyword>
<sequence>MCGVIGDCCKFELFVVFYFFTKIVMTSIDPTTADETWNWKPYHLRNIEEKDEYGLKAGSNSSYRDVREFTQKYEAPGFFHVLEDEQGDIIGTVSVECRGKGVAELRRLYLKTDKRGQGLGRKMLRHALWKIAQANHGVKDVISEDTSAESSKRRKTQSKIERVDIIVYKAHKEAISLYKKEGFTEYEPSGRCSNDLFLRLPLIDPTQKFTVISALFRTKIWQTLPRTGEGVRVLASPLTYAKLALWVIQCDQSRGGGMIAEDKTKNSKGKQIDHFFPSFQLLTSVQIRGRKSDAEVFHLDVTLESLGVPVPSQPTEKLQTRGAFNLDFNLSFLLPPHCGHCLRESTGVYRRGNGMGNTQSSSKKLFELLDRDHNGVITLEDLIQVQNLPRELGLSHEWAQSHSPLLLFRFDTAHEGCIDREEFAKLLRHLREASNKLKESKKREKKKGLPRSPSSGKLNCWTSVDEMSKIDLDRDHSTPMITGKKRHGANSPKGSSSDDLLEEEFKELVRAEARRFFEDLIKKPEGRRLFLRWLFHLTDHDHNDTITADELGNILDAVSEDGIMPEDLSFDPVPEAADGSPHTAAQQILQQYDTSHLGVLNREEFMVLADLILKNYELLPDGETQNHIGKYVLRRKLGTGAYGVVYMAVDEDTKAHRAIKMLNKGDVSDMSRVDQEIKAMLMLDHPNIVKLHEVLESDTNVFFVMELCGGGNLSNHIDEGPLAEEVARYYFVQLVKAVHYCHSVGVVHRDLKLENLLLDNDGELKVADFGHAGIFSPGWDVFSTGMVGSLWHISPEQLAGLPYSGEKIDLWAMGILLYRLLVGKPPFFFADPNEFVDAINNLNYELPFHLSMEVKHLFQAILQPKPEERIGLDDMLNHPWCQGAVNHPSLISQISPITSNMDANDLWKALKEVTKELNIHFLDVGSPDGVNDSNTLKGCKCTRLEKDLRFTIWLKVDPTDNTRFLEFDLKSGESIQLKNTVEKIKTRFAMLLKEVQQGKRVLTDGESDYETSDSDSSTDSEDRKSSRGGSKHDLRDNSHRDTPHKDRHDTKHEREGSHRDLRESGVREMRESSHRDLLRESSHKDRHDTKHEMKESGHRDRDAMRESGHRPNIEGLRDSAVRERDNRHELRESSHRELRESSGNRISKMGNPFKRGKSKKTEPVNHRVRDLSHSHPNHSPDSDASSDEDGYTSDHSTSSRSEGNILGSLKDALKTSLDFIKMPSRD</sequence>
<dbReference type="GO" id="GO:0005524">
    <property type="term" value="F:ATP binding"/>
    <property type="evidence" value="ECO:0007669"/>
    <property type="project" value="UniProtKB-UniRule"/>
</dbReference>
<evidence type="ECO:0000256" key="3">
    <source>
        <dbReference type="ARBA" id="ARBA00022527"/>
    </source>
</evidence>
<dbReference type="CDD" id="cd04301">
    <property type="entry name" value="NAT_SF"/>
    <property type="match status" value="1"/>
</dbReference>
<dbReference type="InterPro" id="IPR011992">
    <property type="entry name" value="EF-hand-dom_pair"/>
</dbReference>
<evidence type="ECO:0000259" key="18">
    <source>
        <dbReference type="PROSITE" id="PS51186"/>
    </source>
</evidence>
<evidence type="ECO:0000256" key="9">
    <source>
        <dbReference type="ARBA" id="ARBA00047899"/>
    </source>
</evidence>
<feature type="compositionally biased region" description="Acidic residues" evidence="15">
    <location>
        <begin position="1005"/>
        <end position="1019"/>
    </location>
</feature>
<feature type="domain" description="Protein kinase" evidence="16">
    <location>
        <begin position="631"/>
        <end position="881"/>
    </location>
</feature>
<feature type="active site" description="Proton acceptor" evidence="11">
    <location>
        <position position="750"/>
    </location>
</feature>
<evidence type="ECO:0000256" key="8">
    <source>
        <dbReference type="ARBA" id="ARBA00022840"/>
    </source>
</evidence>
<keyword evidence="6 19" id="KW-0418">Kinase</keyword>
<dbReference type="InterPro" id="IPR008271">
    <property type="entry name" value="Ser/Thr_kinase_AS"/>
</dbReference>
<dbReference type="Gene3D" id="1.10.238.10">
    <property type="entry name" value="EF-hand"/>
    <property type="match status" value="2"/>
</dbReference>
<dbReference type="GO" id="GO:0004674">
    <property type="term" value="F:protein serine/threonine kinase activity"/>
    <property type="evidence" value="ECO:0007669"/>
    <property type="project" value="UniProtKB-KW"/>
</dbReference>
<gene>
    <name evidence="19" type="ORF">PROFUN_04069</name>
</gene>
<dbReference type="SMART" id="SM00054">
    <property type="entry name" value="EFh"/>
    <property type="match status" value="3"/>
</dbReference>
<dbReference type="InterPro" id="IPR017441">
    <property type="entry name" value="Protein_kinase_ATP_BS"/>
</dbReference>
<dbReference type="Pfam" id="PF00069">
    <property type="entry name" value="Pkinase"/>
    <property type="match status" value="1"/>
</dbReference>
<evidence type="ECO:0000259" key="17">
    <source>
        <dbReference type="PROSITE" id="PS50222"/>
    </source>
</evidence>
<feature type="compositionally biased region" description="Polar residues" evidence="15">
    <location>
        <begin position="1193"/>
        <end position="1202"/>
    </location>
</feature>
<evidence type="ECO:0000313" key="20">
    <source>
        <dbReference type="Proteomes" id="UP000241769"/>
    </source>
</evidence>
<dbReference type="InterPro" id="IPR030616">
    <property type="entry name" value="Aur-like"/>
</dbReference>
<feature type="region of interest" description="Disordered" evidence="15">
    <location>
        <begin position="437"/>
        <end position="460"/>
    </location>
</feature>
<evidence type="ECO:0000256" key="15">
    <source>
        <dbReference type="SAM" id="MobiDB-lite"/>
    </source>
</evidence>
<evidence type="ECO:0000256" key="4">
    <source>
        <dbReference type="ARBA" id="ARBA00022679"/>
    </source>
</evidence>
<evidence type="ECO:0000256" key="11">
    <source>
        <dbReference type="PIRSR" id="PIRSR630616-1"/>
    </source>
</evidence>
<comment type="caution">
    <text evidence="19">The sequence shown here is derived from an EMBL/GenBank/DDBJ whole genome shotgun (WGS) entry which is preliminary data.</text>
</comment>
<dbReference type="EC" id="2.7.11.1" evidence="2"/>
<evidence type="ECO:0000256" key="13">
    <source>
        <dbReference type="PIRSR" id="PIRSR630616-3"/>
    </source>
</evidence>
<dbReference type="GO" id="GO:0016747">
    <property type="term" value="F:acyltransferase activity, transferring groups other than amino-acyl groups"/>
    <property type="evidence" value="ECO:0007669"/>
    <property type="project" value="InterPro"/>
</dbReference>
<evidence type="ECO:0000256" key="12">
    <source>
        <dbReference type="PIRSR" id="PIRSR630616-2"/>
    </source>
</evidence>
<dbReference type="InParanoid" id="A0A2P6NJE2"/>
<dbReference type="SUPFAM" id="SSF55729">
    <property type="entry name" value="Acyl-CoA N-acyltransferases (Nat)"/>
    <property type="match status" value="1"/>
</dbReference>
<keyword evidence="5 12" id="KW-0547">Nucleotide-binding</keyword>
<proteinExistence type="inferred from homology"/>
<feature type="binding site" evidence="12">
    <location>
        <position position="768"/>
    </location>
    <ligand>
        <name>ATP</name>
        <dbReference type="ChEBI" id="CHEBI:30616"/>
    </ligand>
</feature>
<dbReference type="SUPFAM" id="SSF56112">
    <property type="entry name" value="Protein kinase-like (PK-like)"/>
    <property type="match status" value="1"/>
</dbReference>
<dbReference type="PROSITE" id="PS00018">
    <property type="entry name" value="EF_HAND_1"/>
    <property type="match status" value="2"/>
</dbReference>
<evidence type="ECO:0000256" key="6">
    <source>
        <dbReference type="ARBA" id="ARBA00022777"/>
    </source>
</evidence>
<dbReference type="InterPro" id="IPR018247">
    <property type="entry name" value="EF_Hand_1_Ca_BS"/>
</dbReference>
<dbReference type="Gene3D" id="1.10.510.10">
    <property type="entry name" value="Transferase(Phosphotransferase) domain 1"/>
    <property type="match status" value="1"/>
</dbReference>
<dbReference type="SUPFAM" id="SSF47473">
    <property type="entry name" value="EF-hand"/>
    <property type="match status" value="1"/>
</dbReference>
<feature type="compositionally biased region" description="Basic and acidic residues" evidence="15">
    <location>
        <begin position="1159"/>
        <end position="1181"/>
    </location>
</feature>
<feature type="domain" description="EF-hand" evidence="17">
    <location>
        <begin position="357"/>
        <end position="392"/>
    </location>
</feature>
<keyword evidence="8 12" id="KW-0067">ATP-binding</keyword>
<feature type="cross-link" description="Glycyl lysine isopeptide (Lys-Gly) (interchain with G-Cter in SUMO2)" evidence="13">
    <location>
        <position position="752"/>
    </location>
</feature>
<dbReference type="InterPro" id="IPR000719">
    <property type="entry name" value="Prot_kinase_dom"/>
</dbReference>
<feature type="domain" description="N-acetyltransferase" evidence="18">
    <location>
        <begin position="42"/>
        <end position="203"/>
    </location>
</feature>
<evidence type="ECO:0000256" key="1">
    <source>
        <dbReference type="ARBA" id="ARBA00005354"/>
    </source>
</evidence>
<dbReference type="OrthoDB" id="193931at2759"/>
<keyword evidence="7" id="KW-0106">Calcium</keyword>
<dbReference type="SMART" id="SM00220">
    <property type="entry name" value="S_TKc"/>
    <property type="match status" value="1"/>
</dbReference>
<dbReference type="Gene3D" id="3.40.630.30">
    <property type="match status" value="1"/>
</dbReference>
<comment type="similarity">
    <text evidence="1">Belongs to the protein kinase superfamily. CAMK Ser/Thr protein kinase family. CaMK subfamily.</text>
</comment>
<dbReference type="InterPro" id="IPR011009">
    <property type="entry name" value="Kinase-like_dom_sf"/>
</dbReference>
<feature type="region of interest" description="Disordered" evidence="15">
    <location>
        <begin position="472"/>
        <end position="499"/>
    </location>
</feature>
<dbReference type="FunFam" id="3.30.200.20:FF:000315">
    <property type="entry name" value="Calcium-dependent protein kinase 3"/>
    <property type="match status" value="1"/>
</dbReference>
<dbReference type="InterPro" id="IPR016181">
    <property type="entry name" value="Acyl_CoA_acyltransferase"/>
</dbReference>
<dbReference type="PROSITE" id="PS51186">
    <property type="entry name" value="GNAT"/>
    <property type="match status" value="1"/>
</dbReference>
<evidence type="ECO:0000313" key="19">
    <source>
        <dbReference type="EMBL" id="PRP84078.1"/>
    </source>
</evidence>
<dbReference type="FunFam" id="1.10.510.10:FF:000571">
    <property type="entry name" value="Maternal embryonic leucine zipper kinase"/>
    <property type="match status" value="1"/>
</dbReference>
<dbReference type="GO" id="GO:0005509">
    <property type="term" value="F:calcium ion binding"/>
    <property type="evidence" value="ECO:0007669"/>
    <property type="project" value="InterPro"/>
</dbReference>
<accession>A0A2P6NJE2</accession>
<evidence type="ECO:0000259" key="16">
    <source>
        <dbReference type="PROSITE" id="PS50011"/>
    </source>
</evidence>
<comment type="catalytic activity">
    <reaction evidence="9">
        <text>L-threonyl-[protein] + ATP = O-phospho-L-threonyl-[protein] + ADP + H(+)</text>
        <dbReference type="Rhea" id="RHEA:46608"/>
        <dbReference type="Rhea" id="RHEA-COMP:11060"/>
        <dbReference type="Rhea" id="RHEA-COMP:11605"/>
        <dbReference type="ChEBI" id="CHEBI:15378"/>
        <dbReference type="ChEBI" id="CHEBI:30013"/>
        <dbReference type="ChEBI" id="CHEBI:30616"/>
        <dbReference type="ChEBI" id="CHEBI:61977"/>
        <dbReference type="ChEBI" id="CHEBI:456216"/>
        <dbReference type="EC" id="2.7.11.1"/>
    </reaction>
</comment>
<dbReference type="Pfam" id="PF13508">
    <property type="entry name" value="Acetyltransf_7"/>
    <property type="match status" value="1"/>
</dbReference>
<feature type="binding site" evidence="12">
    <location>
        <begin position="754"/>
        <end position="755"/>
    </location>
    <ligand>
        <name>ATP</name>
        <dbReference type="ChEBI" id="CHEBI:30616"/>
    </ligand>
</feature>
<dbReference type="AlphaFoldDB" id="A0A2P6NJE2"/>
<evidence type="ECO:0000256" key="2">
    <source>
        <dbReference type="ARBA" id="ARBA00012513"/>
    </source>
</evidence>
<evidence type="ECO:0000256" key="5">
    <source>
        <dbReference type="ARBA" id="ARBA00022741"/>
    </source>
</evidence>
<dbReference type="Proteomes" id="UP000241769">
    <property type="component" value="Unassembled WGS sequence"/>
</dbReference>
<dbReference type="PANTHER" id="PTHR24350">
    <property type="entry name" value="SERINE/THREONINE-PROTEIN KINASE IAL-RELATED"/>
    <property type="match status" value="1"/>
</dbReference>
<keyword evidence="20" id="KW-1185">Reference proteome</keyword>
<keyword evidence="3" id="KW-0723">Serine/threonine-protein kinase</keyword>
<dbReference type="InterPro" id="IPR002048">
    <property type="entry name" value="EF_hand_dom"/>
</dbReference>
<reference evidence="19 20" key="1">
    <citation type="journal article" date="2018" name="Genome Biol. Evol.">
        <title>Multiple Roots of Fruiting Body Formation in Amoebozoa.</title>
        <authorList>
            <person name="Hillmann F."/>
            <person name="Forbes G."/>
            <person name="Novohradska S."/>
            <person name="Ferling I."/>
            <person name="Riege K."/>
            <person name="Groth M."/>
            <person name="Westermann M."/>
            <person name="Marz M."/>
            <person name="Spaller T."/>
            <person name="Winckler T."/>
            <person name="Schaap P."/>
            <person name="Glockner G."/>
        </authorList>
    </citation>
    <scope>NUCLEOTIDE SEQUENCE [LARGE SCALE GENOMIC DNA]</scope>
    <source>
        <strain evidence="19 20">Jena</strain>
    </source>
</reference>
<evidence type="ECO:0000256" key="7">
    <source>
        <dbReference type="ARBA" id="ARBA00022837"/>
    </source>
</evidence>
<comment type="catalytic activity">
    <reaction evidence="10">
        <text>L-seryl-[protein] + ATP = O-phospho-L-seryl-[protein] + ADP + H(+)</text>
        <dbReference type="Rhea" id="RHEA:17989"/>
        <dbReference type="Rhea" id="RHEA-COMP:9863"/>
        <dbReference type="Rhea" id="RHEA-COMP:11604"/>
        <dbReference type="ChEBI" id="CHEBI:15378"/>
        <dbReference type="ChEBI" id="CHEBI:29999"/>
        <dbReference type="ChEBI" id="CHEBI:30616"/>
        <dbReference type="ChEBI" id="CHEBI:83421"/>
        <dbReference type="ChEBI" id="CHEBI:456216"/>
        <dbReference type="EC" id="2.7.11.1"/>
    </reaction>
</comment>
<evidence type="ECO:0000256" key="10">
    <source>
        <dbReference type="ARBA" id="ARBA00048679"/>
    </source>
</evidence>
<feature type="region of interest" description="Disordered" evidence="15">
    <location>
        <begin position="1000"/>
        <end position="1207"/>
    </location>
</feature>
<dbReference type="EMBL" id="MDYQ01000069">
    <property type="protein sequence ID" value="PRP84078.1"/>
    <property type="molecule type" value="Genomic_DNA"/>
</dbReference>
<dbReference type="PROSITE" id="PS50011">
    <property type="entry name" value="PROTEIN_KINASE_DOM"/>
    <property type="match status" value="1"/>
</dbReference>
<evidence type="ECO:0000256" key="14">
    <source>
        <dbReference type="PROSITE-ProRule" id="PRU10141"/>
    </source>
</evidence>
<dbReference type="PROSITE" id="PS00107">
    <property type="entry name" value="PROTEIN_KINASE_ATP"/>
    <property type="match status" value="1"/>
</dbReference>
<organism evidence="19 20">
    <name type="scientific">Planoprotostelium fungivorum</name>
    <dbReference type="NCBI Taxonomy" id="1890364"/>
    <lineage>
        <taxon>Eukaryota</taxon>
        <taxon>Amoebozoa</taxon>
        <taxon>Evosea</taxon>
        <taxon>Variosea</taxon>
        <taxon>Cavosteliida</taxon>
        <taxon>Cavosteliaceae</taxon>
        <taxon>Planoprotostelium</taxon>
    </lineage>
</organism>
<dbReference type="InterPro" id="IPR000182">
    <property type="entry name" value="GNAT_dom"/>
</dbReference>
<name>A0A2P6NJE2_9EUKA</name>
<protein>
    <recommendedName>
        <fullName evidence="2">non-specific serine/threonine protein kinase</fullName>
        <ecNumber evidence="2">2.7.11.1</ecNumber>
    </recommendedName>
</protein>
<feature type="compositionally biased region" description="Basic and acidic residues" evidence="15">
    <location>
        <begin position="1020"/>
        <end position="1142"/>
    </location>
</feature>
<dbReference type="PROSITE" id="PS00108">
    <property type="entry name" value="PROTEIN_KINASE_ST"/>
    <property type="match status" value="1"/>
</dbReference>